<evidence type="ECO:0000256" key="1">
    <source>
        <dbReference type="HAMAP-Rule" id="MF_01526"/>
    </source>
</evidence>
<dbReference type="InterPro" id="IPR010368">
    <property type="entry name" value="Com_YlbF"/>
</dbReference>
<proteinExistence type="inferred from homology"/>
<dbReference type="Pfam" id="PF06133">
    <property type="entry name" value="Com_YlbF"/>
    <property type="match status" value="1"/>
</dbReference>
<sequence>MANVYDSANQLAEDLKLSQQFQDLKKSYDMLKLDPMGYALFQQFQTLQMSLQQKQMAGQEVTEQDVQPLQDLSSKMQNIDAIKDLMAKEQAMSTVMDDLNRIISAPIAELYQDSTSQSGDQPAAK</sequence>
<protein>
    <recommendedName>
        <fullName evidence="1">UPF0342 protein ACFQ5K_11265</fullName>
    </recommendedName>
</protein>
<gene>
    <name evidence="2" type="ORF">ACFQ5K_11265</name>
</gene>
<evidence type="ECO:0000313" key="2">
    <source>
        <dbReference type="EMBL" id="MFD1441956.1"/>
    </source>
</evidence>
<keyword evidence="3" id="KW-1185">Reference proteome</keyword>
<dbReference type="HAMAP" id="MF_01526">
    <property type="entry name" value="UPF0342"/>
    <property type="match status" value="1"/>
</dbReference>
<comment type="similarity">
    <text evidence="1">Belongs to the UPF0342 family.</text>
</comment>
<dbReference type="InterPro" id="IPR023378">
    <property type="entry name" value="YheA/YmcA-like_dom_sf"/>
</dbReference>
<name>A0ABW4CX19_9LACO</name>
<comment type="caution">
    <text evidence="2">The sequence shown here is derived from an EMBL/GenBank/DDBJ whole genome shotgun (WGS) entry which is preliminary data.</text>
</comment>
<reference evidence="3" key="1">
    <citation type="journal article" date="2019" name="Int. J. Syst. Evol. Microbiol.">
        <title>The Global Catalogue of Microorganisms (GCM) 10K type strain sequencing project: providing services to taxonomists for standard genome sequencing and annotation.</title>
        <authorList>
            <consortium name="The Broad Institute Genomics Platform"/>
            <consortium name="The Broad Institute Genome Sequencing Center for Infectious Disease"/>
            <person name="Wu L."/>
            <person name="Ma J."/>
        </authorList>
    </citation>
    <scope>NUCLEOTIDE SEQUENCE [LARGE SCALE GENOMIC DNA]</scope>
    <source>
        <strain evidence="3">CCM 8912</strain>
    </source>
</reference>
<evidence type="ECO:0000313" key="3">
    <source>
        <dbReference type="Proteomes" id="UP001597212"/>
    </source>
</evidence>
<dbReference type="RefSeq" id="WP_125755366.1">
    <property type="nucleotide sequence ID" value="NZ_JBHTOK010000077.1"/>
</dbReference>
<accession>A0ABW4CX19</accession>
<organism evidence="2 3">
    <name type="scientific">Lacticaseibacillus hegangensis</name>
    <dbReference type="NCBI Taxonomy" id="2486010"/>
    <lineage>
        <taxon>Bacteria</taxon>
        <taxon>Bacillati</taxon>
        <taxon>Bacillota</taxon>
        <taxon>Bacilli</taxon>
        <taxon>Lactobacillales</taxon>
        <taxon>Lactobacillaceae</taxon>
        <taxon>Lacticaseibacillus</taxon>
    </lineage>
</organism>
<dbReference type="Proteomes" id="UP001597212">
    <property type="component" value="Unassembled WGS sequence"/>
</dbReference>
<dbReference type="SUPFAM" id="SSF158622">
    <property type="entry name" value="YheA/YmcA-like"/>
    <property type="match status" value="1"/>
</dbReference>
<dbReference type="EMBL" id="JBHTOK010000077">
    <property type="protein sequence ID" value="MFD1441956.1"/>
    <property type="molecule type" value="Genomic_DNA"/>
</dbReference>
<dbReference type="Gene3D" id="1.20.1500.10">
    <property type="entry name" value="YheA/YmcA-like"/>
    <property type="match status" value="1"/>
</dbReference>